<dbReference type="InterPro" id="IPR019865">
    <property type="entry name" value="Glid_motil-assoc_lipo_GldJ"/>
</dbReference>
<dbReference type="SUPFAM" id="SSF56436">
    <property type="entry name" value="C-type lectin-like"/>
    <property type="match status" value="1"/>
</dbReference>
<dbReference type="InterPro" id="IPR051043">
    <property type="entry name" value="Sulfatase_Mod_Factor_Kinase"/>
</dbReference>
<dbReference type="GO" id="GO:0120147">
    <property type="term" value="F:formylglycine-generating oxidase activity"/>
    <property type="evidence" value="ECO:0007669"/>
    <property type="project" value="TreeGrafter"/>
</dbReference>
<name>A0A2N3I5J0_9BACT</name>
<gene>
    <name evidence="2" type="ORF">BZG02_00755</name>
</gene>
<dbReference type="AlphaFoldDB" id="A0A2N3I5J0"/>
<evidence type="ECO:0000313" key="3">
    <source>
        <dbReference type="Proteomes" id="UP000233535"/>
    </source>
</evidence>
<reference evidence="2 3" key="1">
    <citation type="journal article" date="2017" name="Front. Microbiol.">
        <title>Labilibaculum manganireducens gen. nov., sp. nov. and Labilibaculum filiforme sp. nov., Novel Bacteroidetes Isolated from Subsurface Sediments of the Baltic Sea.</title>
        <authorList>
            <person name="Vandieken V."/>
            <person name="Marshall I.P."/>
            <person name="Niemann H."/>
            <person name="Engelen B."/>
            <person name="Cypionka H."/>
        </authorList>
    </citation>
    <scope>NUCLEOTIDE SEQUENCE [LARGE SCALE GENOMIC DNA]</scope>
    <source>
        <strain evidence="2 3">59.16B</strain>
    </source>
</reference>
<feature type="domain" description="Sulfatase-modifying factor enzyme-like" evidence="1">
    <location>
        <begin position="66"/>
        <end position="364"/>
    </location>
</feature>
<dbReference type="PANTHER" id="PTHR23150:SF19">
    <property type="entry name" value="FORMYLGLYCINE-GENERATING ENZYME"/>
    <property type="match status" value="1"/>
</dbReference>
<evidence type="ECO:0000313" key="2">
    <source>
        <dbReference type="EMBL" id="PKQ65566.1"/>
    </source>
</evidence>
<proteinExistence type="predicted"/>
<keyword evidence="2" id="KW-0449">Lipoprotein</keyword>
<dbReference type="NCBIfam" id="TIGR03524">
    <property type="entry name" value="GldJ"/>
    <property type="match status" value="1"/>
</dbReference>
<sequence length="507" mass="58272">MKLRSSIILFVFAISLMILPSCSKVKNLVGKGEKSKTTGWAYNEPENGGFEYHSGFQQETGPGLKFVQGGTFTMGRTQQDVMYDWNNVPRRVTVPSFYIDESEVRNVDYLEYLHWIKRVFVSYPEVYRKALPDTLVWRDELAYNEPYVNNYLRHPAYGEYPVVGVSWEQAVDFCEWRTDRVNERILIDRGILKDDPTQRDENNFNTAAYLAGQYEGAVNKNLTDLNPDNEERSVRWSDGMLLPKYRLPSEAEWEYAATALIGNSMDERITDRKIFPWNGHWVRNDEKKVRGQMMANFARGRGDYMGTAGALNDAGDITVPVNSFWPNDFGLYCMAGNVSEWVADVYRPMSSDDIAEFNPYRGNVFKTAVRDEEGNIAEKDSLGRIRYRNQKDEELVGRENYKTADNRNYRDGDVESSIVSDYTWNNPEHQAAGSSRMYVQGRGQGGSDFSSMVTDDSRVYKGGSWKDRAFWMSPSARRFMNQKEARDDIGFRCAMTHVGHPANKKTK</sequence>
<dbReference type="Pfam" id="PF03781">
    <property type="entry name" value="FGE-sulfatase"/>
    <property type="match status" value="1"/>
</dbReference>
<comment type="caution">
    <text evidence="2">The sequence shown here is derived from an EMBL/GenBank/DDBJ whole genome shotgun (WGS) entry which is preliminary data.</text>
</comment>
<evidence type="ECO:0000259" key="1">
    <source>
        <dbReference type="Pfam" id="PF03781"/>
    </source>
</evidence>
<dbReference type="InterPro" id="IPR005532">
    <property type="entry name" value="SUMF_dom"/>
</dbReference>
<accession>A0A2N3I5J0</accession>
<dbReference type="InterPro" id="IPR042095">
    <property type="entry name" value="SUMF_sf"/>
</dbReference>
<organism evidence="2 3">
    <name type="scientific">Labilibaculum filiforme</name>
    <dbReference type="NCBI Taxonomy" id="1940526"/>
    <lineage>
        <taxon>Bacteria</taxon>
        <taxon>Pseudomonadati</taxon>
        <taxon>Bacteroidota</taxon>
        <taxon>Bacteroidia</taxon>
        <taxon>Marinilabiliales</taxon>
        <taxon>Marinifilaceae</taxon>
        <taxon>Labilibaculum</taxon>
    </lineage>
</organism>
<dbReference type="PANTHER" id="PTHR23150">
    <property type="entry name" value="SULFATASE MODIFYING FACTOR 1, 2"/>
    <property type="match status" value="1"/>
</dbReference>
<dbReference type="Proteomes" id="UP000233535">
    <property type="component" value="Unassembled WGS sequence"/>
</dbReference>
<keyword evidence="3" id="KW-1185">Reference proteome</keyword>
<dbReference type="Gene3D" id="3.90.1580.10">
    <property type="entry name" value="paralog of FGE (formylglycine-generating enzyme)"/>
    <property type="match status" value="1"/>
</dbReference>
<dbReference type="OrthoDB" id="9768004at2"/>
<dbReference type="EMBL" id="MVDD01000001">
    <property type="protein sequence ID" value="PKQ65566.1"/>
    <property type="molecule type" value="Genomic_DNA"/>
</dbReference>
<dbReference type="InterPro" id="IPR016187">
    <property type="entry name" value="CTDL_fold"/>
</dbReference>
<dbReference type="RefSeq" id="WP_101259499.1">
    <property type="nucleotide sequence ID" value="NZ_MVDD01000001.1"/>
</dbReference>
<protein>
    <submittedName>
        <fullName evidence="2">Gliding motility lipoprotein GldJ</fullName>
    </submittedName>
</protein>